<feature type="domain" description="Methyltransferase" evidence="1">
    <location>
        <begin position="62"/>
        <end position="151"/>
    </location>
</feature>
<dbReference type="InterPro" id="IPR050508">
    <property type="entry name" value="Methyltransf_Superfamily"/>
</dbReference>
<reference evidence="2" key="2">
    <citation type="submission" date="2020-09" db="EMBL/GenBank/DDBJ databases">
        <authorList>
            <person name="Sun Q."/>
            <person name="Ohkuma M."/>
        </authorList>
    </citation>
    <scope>NUCLEOTIDE SEQUENCE</scope>
    <source>
        <strain evidence="2">JCM 3090</strain>
    </source>
</reference>
<evidence type="ECO:0000259" key="1">
    <source>
        <dbReference type="Pfam" id="PF13649"/>
    </source>
</evidence>
<keyword evidence="2" id="KW-0808">Transferase</keyword>
<dbReference type="CDD" id="cd02440">
    <property type="entry name" value="AdoMet_MTases"/>
    <property type="match status" value="1"/>
</dbReference>
<proteinExistence type="predicted"/>
<dbReference type="GO" id="GO:0008168">
    <property type="term" value="F:methyltransferase activity"/>
    <property type="evidence" value="ECO:0007669"/>
    <property type="project" value="UniProtKB-KW"/>
</dbReference>
<dbReference type="PANTHER" id="PTHR42912">
    <property type="entry name" value="METHYLTRANSFERASE"/>
    <property type="match status" value="1"/>
</dbReference>
<dbReference type="Pfam" id="PF13649">
    <property type="entry name" value="Methyltransf_25"/>
    <property type="match status" value="1"/>
</dbReference>
<sequence length="224" mass="24158">MPSVPCPFVTATDHRPQTKQGYDTVAEDYARLLPGLNAETTLDIAMIDDFTDRCAAVSLGPVLDAGCGTGRVSAHLATRGLDVFGTDLSLGMIEVARRTYPHLRFDVGALEDLPVPDATLGGVLAWYSLIHTAPDGLSTCVKDFARVLRPGAWLLTAFQAGDGQRVERTSAYGHPVTLTSYRHDPQYLIAVLAETGFDLHAQLHRCAEGAEPTSQAVLLARRRS</sequence>
<organism evidence="2 3">
    <name type="scientific">Pilimelia anulata</name>
    <dbReference type="NCBI Taxonomy" id="53371"/>
    <lineage>
        <taxon>Bacteria</taxon>
        <taxon>Bacillati</taxon>
        <taxon>Actinomycetota</taxon>
        <taxon>Actinomycetes</taxon>
        <taxon>Micromonosporales</taxon>
        <taxon>Micromonosporaceae</taxon>
        <taxon>Pilimelia</taxon>
    </lineage>
</organism>
<name>A0A8J3BHW5_9ACTN</name>
<protein>
    <submittedName>
        <fullName evidence="2">Methyltransferase</fullName>
    </submittedName>
</protein>
<dbReference type="EMBL" id="BMQB01000023">
    <property type="protein sequence ID" value="GGK11195.1"/>
    <property type="molecule type" value="Genomic_DNA"/>
</dbReference>
<dbReference type="Gene3D" id="3.40.50.150">
    <property type="entry name" value="Vaccinia Virus protein VP39"/>
    <property type="match status" value="1"/>
</dbReference>
<dbReference type="InterPro" id="IPR029063">
    <property type="entry name" value="SAM-dependent_MTases_sf"/>
</dbReference>
<evidence type="ECO:0000313" key="2">
    <source>
        <dbReference type="EMBL" id="GGK11195.1"/>
    </source>
</evidence>
<keyword evidence="2" id="KW-0489">Methyltransferase</keyword>
<dbReference type="GO" id="GO:0032259">
    <property type="term" value="P:methylation"/>
    <property type="evidence" value="ECO:0007669"/>
    <property type="project" value="UniProtKB-KW"/>
</dbReference>
<reference evidence="2" key="1">
    <citation type="journal article" date="2014" name="Int. J. Syst. Evol. Microbiol.">
        <title>Complete genome sequence of Corynebacterium casei LMG S-19264T (=DSM 44701T), isolated from a smear-ripened cheese.</title>
        <authorList>
            <consortium name="US DOE Joint Genome Institute (JGI-PGF)"/>
            <person name="Walter F."/>
            <person name="Albersmeier A."/>
            <person name="Kalinowski J."/>
            <person name="Ruckert C."/>
        </authorList>
    </citation>
    <scope>NUCLEOTIDE SEQUENCE</scope>
    <source>
        <strain evidence="2">JCM 3090</strain>
    </source>
</reference>
<gene>
    <name evidence="2" type="ORF">GCM10010123_46460</name>
</gene>
<dbReference type="SUPFAM" id="SSF53335">
    <property type="entry name" value="S-adenosyl-L-methionine-dependent methyltransferases"/>
    <property type="match status" value="1"/>
</dbReference>
<accession>A0A8J3BHW5</accession>
<comment type="caution">
    <text evidence="2">The sequence shown here is derived from an EMBL/GenBank/DDBJ whole genome shotgun (WGS) entry which is preliminary data.</text>
</comment>
<keyword evidence="3" id="KW-1185">Reference proteome</keyword>
<dbReference type="InterPro" id="IPR041698">
    <property type="entry name" value="Methyltransf_25"/>
</dbReference>
<dbReference type="Proteomes" id="UP000649739">
    <property type="component" value="Unassembled WGS sequence"/>
</dbReference>
<evidence type="ECO:0000313" key="3">
    <source>
        <dbReference type="Proteomes" id="UP000649739"/>
    </source>
</evidence>
<dbReference type="AlphaFoldDB" id="A0A8J3BHW5"/>